<dbReference type="GO" id="GO:0006691">
    <property type="term" value="P:leukotriene metabolic process"/>
    <property type="evidence" value="ECO:0007669"/>
    <property type="project" value="UniProtKB-ARBA"/>
</dbReference>
<protein>
    <recommendedName>
        <fullName evidence="7">MAPEG family protein</fullName>
    </recommendedName>
</protein>
<dbReference type="SUPFAM" id="SSF161084">
    <property type="entry name" value="MAPEG domain-like"/>
    <property type="match status" value="1"/>
</dbReference>
<dbReference type="GO" id="GO:0004602">
    <property type="term" value="F:glutathione peroxidase activity"/>
    <property type="evidence" value="ECO:0007669"/>
    <property type="project" value="TreeGrafter"/>
</dbReference>
<reference evidence="6" key="1">
    <citation type="submission" date="2021-01" db="EMBL/GenBank/DDBJ databases">
        <authorList>
            <person name="Corre E."/>
            <person name="Pelletier E."/>
            <person name="Niang G."/>
            <person name="Scheremetjew M."/>
            <person name="Finn R."/>
            <person name="Kale V."/>
            <person name="Holt S."/>
            <person name="Cochrane G."/>
            <person name="Meng A."/>
            <person name="Brown T."/>
            <person name="Cohen L."/>
        </authorList>
    </citation>
    <scope>NUCLEOTIDE SEQUENCE</scope>
    <source>
        <strain evidence="6">S3</strain>
    </source>
</reference>
<dbReference type="AlphaFoldDB" id="A0A7S3IPL8"/>
<dbReference type="EMBL" id="HBIH01024875">
    <property type="protein sequence ID" value="CAE0329328.1"/>
    <property type="molecule type" value="Transcribed_RNA"/>
</dbReference>
<evidence type="ECO:0000256" key="2">
    <source>
        <dbReference type="ARBA" id="ARBA00022692"/>
    </source>
</evidence>
<proteinExistence type="predicted"/>
<dbReference type="Pfam" id="PF01124">
    <property type="entry name" value="MAPEG"/>
    <property type="match status" value="1"/>
</dbReference>
<sequence>MGYVDTVESEWKIFVISDAYRWTLLVTLLMVIHYFVLVMIASKPRKTLFNKDWMEEKFGEEHRQALNGASIQAGGYPDHGSGRYTMELGYKGWMEFNKAQRIHYNYLESISQILCMMLICGLQFPIVTATIGAVYLAARLWFQIGYMVLGPRGRMYAVPFVMLTQFGFPVFTMVSLGYLASKGSSTIAEAEIVAQEMLKAD</sequence>
<name>A0A7S3IPL8_9SPIT</name>
<comment type="subcellular location">
    <subcellularLocation>
        <location evidence="1">Membrane</location>
        <topology evidence="1">Multi-pass membrane protein</topology>
    </subcellularLocation>
</comment>
<dbReference type="InterPro" id="IPR050997">
    <property type="entry name" value="MAPEG"/>
</dbReference>
<dbReference type="InterPro" id="IPR001129">
    <property type="entry name" value="Membr-assoc_MAPEG"/>
</dbReference>
<keyword evidence="3 5" id="KW-1133">Transmembrane helix</keyword>
<evidence type="ECO:0008006" key="7">
    <source>
        <dbReference type="Google" id="ProtNLM"/>
    </source>
</evidence>
<feature type="transmembrane region" description="Helical" evidence="5">
    <location>
        <begin position="20"/>
        <end position="41"/>
    </location>
</feature>
<organism evidence="6">
    <name type="scientific">Strombidium inclinatum</name>
    <dbReference type="NCBI Taxonomy" id="197538"/>
    <lineage>
        <taxon>Eukaryota</taxon>
        <taxon>Sar</taxon>
        <taxon>Alveolata</taxon>
        <taxon>Ciliophora</taxon>
        <taxon>Intramacronucleata</taxon>
        <taxon>Spirotrichea</taxon>
        <taxon>Oligotrichia</taxon>
        <taxon>Strombidiidae</taxon>
        <taxon>Strombidium</taxon>
    </lineage>
</organism>
<keyword evidence="4 5" id="KW-0472">Membrane</keyword>
<evidence type="ECO:0000256" key="5">
    <source>
        <dbReference type="SAM" id="Phobius"/>
    </source>
</evidence>
<dbReference type="GO" id="GO:0016020">
    <property type="term" value="C:membrane"/>
    <property type="evidence" value="ECO:0007669"/>
    <property type="project" value="UniProtKB-SubCell"/>
</dbReference>
<dbReference type="GO" id="GO:0005783">
    <property type="term" value="C:endoplasmic reticulum"/>
    <property type="evidence" value="ECO:0007669"/>
    <property type="project" value="TreeGrafter"/>
</dbReference>
<dbReference type="Gene3D" id="1.20.120.550">
    <property type="entry name" value="Membrane associated eicosanoid/glutathione metabolism-like domain"/>
    <property type="match status" value="1"/>
</dbReference>
<gene>
    <name evidence="6" type="ORF">SINC0208_LOCUS9957</name>
</gene>
<dbReference type="PANTHER" id="PTHR10250:SF26">
    <property type="entry name" value="GLUTATHIONE S-TRANSFERASE 3, MITOCHONDRIAL"/>
    <property type="match status" value="1"/>
</dbReference>
<dbReference type="PANTHER" id="PTHR10250">
    <property type="entry name" value="MICROSOMAL GLUTATHIONE S-TRANSFERASE"/>
    <property type="match status" value="1"/>
</dbReference>
<keyword evidence="2 5" id="KW-0812">Transmembrane</keyword>
<dbReference type="InterPro" id="IPR023352">
    <property type="entry name" value="MAPEG-like_dom_sf"/>
</dbReference>
<evidence type="ECO:0000256" key="3">
    <source>
        <dbReference type="ARBA" id="ARBA00022989"/>
    </source>
</evidence>
<feature type="transmembrane region" description="Helical" evidence="5">
    <location>
        <begin position="156"/>
        <end position="179"/>
    </location>
</feature>
<evidence type="ECO:0000256" key="4">
    <source>
        <dbReference type="ARBA" id="ARBA00023136"/>
    </source>
</evidence>
<evidence type="ECO:0000256" key="1">
    <source>
        <dbReference type="ARBA" id="ARBA00004141"/>
    </source>
</evidence>
<feature type="transmembrane region" description="Helical" evidence="5">
    <location>
        <begin position="113"/>
        <end position="136"/>
    </location>
</feature>
<evidence type="ECO:0000313" key="6">
    <source>
        <dbReference type="EMBL" id="CAE0329328.1"/>
    </source>
</evidence>
<dbReference type="GO" id="GO:0005635">
    <property type="term" value="C:nuclear envelope"/>
    <property type="evidence" value="ECO:0007669"/>
    <property type="project" value="TreeGrafter"/>
</dbReference>
<dbReference type="GO" id="GO:0004364">
    <property type="term" value="F:glutathione transferase activity"/>
    <property type="evidence" value="ECO:0007669"/>
    <property type="project" value="TreeGrafter"/>
</dbReference>
<accession>A0A7S3IPL8</accession>